<organism evidence="1 2">
    <name type="scientific">Portunus trituberculatus</name>
    <name type="common">Swimming crab</name>
    <name type="synonym">Neptunus trituberculatus</name>
    <dbReference type="NCBI Taxonomy" id="210409"/>
    <lineage>
        <taxon>Eukaryota</taxon>
        <taxon>Metazoa</taxon>
        <taxon>Ecdysozoa</taxon>
        <taxon>Arthropoda</taxon>
        <taxon>Crustacea</taxon>
        <taxon>Multicrustacea</taxon>
        <taxon>Malacostraca</taxon>
        <taxon>Eumalacostraca</taxon>
        <taxon>Eucarida</taxon>
        <taxon>Decapoda</taxon>
        <taxon>Pleocyemata</taxon>
        <taxon>Brachyura</taxon>
        <taxon>Eubrachyura</taxon>
        <taxon>Portunoidea</taxon>
        <taxon>Portunidae</taxon>
        <taxon>Portuninae</taxon>
        <taxon>Portunus</taxon>
    </lineage>
</organism>
<dbReference type="InterPro" id="IPR043502">
    <property type="entry name" value="DNA/RNA_pol_sf"/>
</dbReference>
<dbReference type="OrthoDB" id="6404076at2759"/>
<gene>
    <name evidence="1" type="ORF">E2C01_093595</name>
</gene>
<evidence type="ECO:0000313" key="2">
    <source>
        <dbReference type="Proteomes" id="UP000324222"/>
    </source>
</evidence>
<comment type="caution">
    <text evidence="1">The sequence shown here is derived from an EMBL/GenBank/DDBJ whole genome shotgun (WGS) entry which is preliminary data.</text>
</comment>
<dbReference type="GO" id="GO:0071897">
    <property type="term" value="P:DNA biosynthetic process"/>
    <property type="evidence" value="ECO:0007669"/>
    <property type="project" value="UniProtKB-ARBA"/>
</dbReference>
<dbReference type="EMBL" id="VSRR010113174">
    <property type="protein sequence ID" value="MPC98236.1"/>
    <property type="molecule type" value="Genomic_DNA"/>
</dbReference>
<name>A0A5B7JV84_PORTR</name>
<dbReference type="Proteomes" id="UP000324222">
    <property type="component" value="Unassembled WGS sequence"/>
</dbReference>
<evidence type="ECO:0008006" key="3">
    <source>
        <dbReference type="Google" id="ProtNLM"/>
    </source>
</evidence>
<keyword evidence="2" id="KW-1185">Reference proteome</keyword>
<proteinExistence type="predicted"/>
<accession>A0A5B7JV84</accession>
<dbReference type="AlphaFoldDB" id="A0A5B7JV84"/>
<protein>
    <recommendedName>
        <fullName evidence="3">Transposon Ty3-I Gag-Pol polyprotein</fullName>
    </recommendedName>
</protein>
<dbReference type="SUPFAM" id="SSF56672">
    <property type="entry name" value="DNA/RNA polymerases"/>
    <property type="match status" value="1"/>
</dbReference>
<reference evidence="1 2" key="1">
    <citation type="submission" date="2019-05" db="EMBL/GenBank/DDBJ databases">
        <title>Another draft genome of Portunus trituberculatus and its Hox gene families provides insights of decapod evolution.</title>
        <authorList>
            <person name="Jeong J.-H."/>
            <person name="Song I."/>
            <person name="Kim S."/>
            <person name="Choi T."/>
            <person name="Kim D."/>
            <person name="Ryu S."/>
            <person name="Kim W."/>
        </authorList>
    </citation>
    <scope>NUCLEOTIDE SEQUENCE [LARGE SCALE GENOMIC DNA]</scope>
    <source>
        <tissue evidence="1">Muscle</tissue>
    </source>
</reference>
<evidence type="ECO:0000313" key="1">
    <source>
        <dbReference type="EMBL" id="MPC98236.1"/>
    </source>
</evidence>
<dbReference type="Gene3D" id="3.10.10.10">
    <property type="entry name" value="HIV Type 1 Reverse Transcriptase, subunit A, domain 1"/>
    <property type="match status" value="1"/>
</dbReference>
<sequence length="196" mass="22504">MIQQAAAFVFKVKNGQVYLPISNSTKRKVRLYPSTLLARYEVLEEQELESAMQQGDVRKVCEAMGPNNDHVSGSINRRDKLQKLMEKKDWSFLSEDEQSTIRDLIQNHNDLFIVEKGELGLINQEPAHIYVYDPTSCRSLIYRYPEKAKIAIADILKDLEQRDIIESSTAAWVSPIVLVNKPSGEKCLCLDYRRVN</sequence>